<comment type="subunit">
    <text evidence="10 11">Component of the heterotrimeric canonical replication protein A complex (RPA).</text>
</comment>
<dbReference type="Pfam" id="PF08646">
    <property type="entry name" value="Rep_fac-A_C"/>
    <property type="match status" value="1"/>
</dbReference>
<dbReference type="InterPro" id="IPR007199">
    <property type="entry name" value="Rep_factor-A_N"/>
</dbReference>
<feature type="domain" description="Replication factor A C-terminal" evidence="13">
    <location>
        <begin position="453"/>
        <end position="597"/>
    </location>
</feature>
<evidence type="ECO:0000256" key="8">
    <source>
        <dbReference type="ARBA" id="ARBA00023242"/>
    </source>
</evidence>
<dbReference type="InterPro" id="IPR047192">
    <property type="entry name" value="Euk_RPA1_DBD_C"/>
</dbReference>
<dbReference type="PANTHER" id="PTHR47165">
    <property type="entry name" value="OS03G0429900 PROTEIN"/>
    <property type="match status" value="1"/>
</dbReference>
<dbReference type="Proteomes" id="UP000019118">
    <property type="component" value="Unassembled WGS sequence"/>
</dbReference>
<dbReference type="Gene3D" id="2.40.50.140">
    <property type="entry name" value="Nucleic acid-binding proteins"/>
    <property type="match status" value="4"/>
</dbReference>
<dbReference type="PANTHER" id="PTHR47165:SF4">
    <property type="entry name" value="OS03G0429900 PROTEIN"/>
    <property type="match status" value="1"/>
</dbReference>
<dbReference type="CDD" id="cd04475">
    <property type="entry name" value="RPA1_DBD_B"/>
    <property type="match status" value="1"/>
</dbReference>
<evidence type="ECO:0000256" key="11">
    <source>
        <dbReference type="RuleBase" id="RU364130"/>
    </source>
</evidence>
<evidence type="ECO:0000256" key="10">
    <source>
        <dbReference type="ARBA" id="ARBA00062035"/>
    </source>
</evidence>
<dbReference type="InterPro" id="IPR013955">
    <property type="entry name" value="Rep_factor-A_C"/>
</dbReference>
<evidence type="ECO:0000256" key="9">
    <source>
        <dbReference type="ARBA" id="ARBA00058595"/>
    </source>
</evidence>
<dbReference type="Pfam" id="PF04057">
    <property type="entry name" value="Rep-A_N"/>
    <property type="match status" value="1"/>
</dbReference>
<reference evidence="15" key="2">
    <citation type="submission" date="2024-08" db="UniProtKB">
        <authorList>
            <consortium name="EnsemblMetazoa"/>
        </authorList>
    </citation>
    <scope>IDENTIFICATION</scope>
</reference>
<dbReference type="AlphaFoldDB" id="A0AAR5PHL8"/>
<evidence type="ECO:0000256" key="7">
    <source>
        <dbReference type="ARBA" id="ARBA00023125"/>
    </source>
</evidence>
<evidence type="ECO:0000259" key="12">
    <source>
        <dbReference type="Pfam" id="PF04057"/>
    </source>
</evidence>
<dbReference type="InterPro" id="IPR004591">
    <property type="entry name" value="Rfa1"/>
</dbReference>
<dbReference type="FunFam" id="2.40.50.140:FF:000117">
    <property type="entry name" value="Replication protein A subunit"/>
    <property type="match status" value="1"/>
</dbReference>
<keyword evidence="3 11" id="KW-0235">DNA replication</keyword>
<evidence type="ECO:0000256" key="2">
    <source>
        <dbReference type="ARBA" id="ARBA00005690"/>
    </source>
</evidence>
<dbReference type="CDD" id="cd04477">
    <property type="entry name" value="RPA1N"/>
    <property type="match status" value="1"/>
</dbReference>
<dbReference type="FunFam" id="2.40.50.140:FF:000041">
    <property type="entry name" value="Replication protein A subunit"/>
    <property type="match status" value="1"/>
</dbReference>
<dbReference type="InterPro" id="IPR031657">
    <property type="entry name" value="REPA_OB_2"/>
</dbReference>
<feature type="domain" description="Replication factor-A protein 1 N-terminal" evidence="12">
    <location>
        <begin position="5"/>
        <end position="109"/>
    </location>
</feature>
<dbReference type="GO" id="GO:0008270">
    <property type="term" value="F:zinc ion binding"/>
    <property type="evidence" value="ECO:0007669"/>
    <property type="project" value="UniProtKB-KW"/>
</dbReference>
<proteinExistence type="inferred from homology"/>
<dbReference type="GO" id="GO:0006281">
    <property type="term" value="P:DNA repair"/>
    <property type="evidence" value="ECO:0007669"/>
    <property type="project" value="InterPro"/>
</dbReference>
<comment type="function">
    <text evidence="9 11">As part of the heterotrimeric replication protein A complex (RPA/RP-A), binds and stabilizes single-stranded DNA intermediates, that form during DNA replication or upon DNA stress. It prevents their reannealing and in parallel, recruits and activates different proteins and complexes involved in DNA metabolism. Thereby, it plays an essential role both in DNA replication and the cellular response to DNA damage.</text>
</comment>
<dbReference type="FunFam" id="2.40.50.140:FF:000064">
    <property type="entry name" value="Replication protein A subunit"/>
    <property type="match status" value="1"/>
</dbReference>
<evidence type="ECO:0000256" key="4">
    <source>
        <dbReference type="ARBA" id="ARBA00022723"/>
    </source>
</evidence>
<dbReference type="KEGG" id="dpa:109537784"/>
<evidence type="ECO:0000256" key="3">
    <source>
        <dbReference type="ARBA" id="ARBA00022705"/>
    </source>
</evidence>
<organism evidence="15 16">
    <name type="scientific">Dendroctonus ponderosae</name>
    <name type="common">Mountain pine beetle</name>
    <dbReference type="NCBI Taxonomy" id="77166"/>
    <lineage>
        <taxon>Eukaryota</taxon>
        <taxon>Metazoa</taxon>
        <taxon>Ecdysozoa</taxon>
        <taxon>Arthropoda</taxon>
        <taxon>Hexapoda</taxon>
        <taxon>Insecta</taxon>
        <taxon>Pterygota</taxon>
        <taxon>Neoptera</taxon>
        <taxon>Endopterygota</taxon>
        <taxon>Coleoptera</taxon>
        <taxon>Polyphaga</taxon>
        <taxon>Cucujiformia</taxon>
        <taxon>Curculionidae</taxon>
        <taxon>Scolytinae</taxon>
        <taxon>Dendroctonus</taxon>
    </lineage>
</organism>
<protein>
    <recommendedName>
        <fullName evidence="11">Replication protein A subunit</fullName>
    </recommendedName>
</protein>
<dbReference type="FunFam" id="2.40.50.140:FF:000090">
    <property type="entry name" value="Replication protein A subunit"/>
    <property type="match status" value="1"/>
</dbReference>
<dbReference type="EnsemblMetazoa" id="XM_019904672.1">
    <property type="protein sequence ID" value="XP_019760231.1"/>
    <property type="gene ID" value="LOC109537784"/>
</dbReference>
<evidence type="ECO:0000256" key="1">
    <source>
        <dbReference type="ARBA" id="ARBA00004123"/>
    </source>
</evidence>
<evidence type="ECO:0000259" key="13">
    <source>
        <dbReference type="Pfam" id="PF08646"/>
    </source>
</evidence>
<dbReference type="CDD" id="cd04474">
    <property type="entry name" value="RPA1_DBD_A"/>
    <property type="match status" value="1"/>
</dbReference>
<comment type="subcellular location">
    <subcellularLocation>
        <location evidence="1 11">Nucleus</location>
    </subcellularLocation>
</comment>
<dbReference type="GO" id="GO:0006310">
    <property type="term" value="P:DNA recombination"/>
    <property type="evidence" value="ECO:0007669"/>
    <property type="project" value="InterPro"/>
</dbReference>
<dbReference type="NCBIfam" id="TIGR00617">
    <property type="entry name" value="rpa1"/>
    <property type="match status" value="1"/>
</dbReference>
<accession>A0AAR5PHL8</accession>
<dbReference type="CDD" id="cd04476">
    <property type="entry name" value="RPA1_DBD_C"/>
    <property type="match status" value="1"/>
</dbReference>
<evidence type="ECO:0000313" key="15">
    <source>
        <dbReference type="EnsemblMetazoa" id="XP_019760231.1"/>
    </source>
</evidence>
<keyword evidence="16" id="KW-1185">Reference proteome</keyword>
<keyword evidence="8 11" id="KW-0539">Nucleus</keyword>
<dbReference type="GO" id="GO:0003677">
    <property type="term" value="F:DNA binding"/>
    <property type="evidence" value="ECO:0007669"/>
    <property type="project" value="UniProtKB-KW"/>
</dbReference>
<dbReference type="InterPro" id="IPR012340">
    <property type="entry name" value="NA-bd_OB-fold"/>
</dbReference>
<name>A0AAR5PHL8_DENPD</name>
<keyword evidence="5 11" id="KW-0863">Zinc-finger</keyword>
<dbReference type="GeneID" id="109537784"/>
<dbReference type="GO" id="GO:0006260">
    <property type="term" value="P:DNA replication"/>
    <property type="evidence" value="ECO:0007669"/>
    <property type="project" value="UniProtKB-KW"/>
</dbReference>
<dbReference type="Pfam" id="PF16900">
    <property type="entry name" value="REPA_OB_2"/>
    <property type="match status" value="1"/>
</dbReference>
<keyword evidence="7 11" id="KW-0238">DNA-binding</keyword>
<evidence type="ECO:0000259" key="14">
    <source>
        <dbReference type="Pfam" id="PF16900"/>
    </source>
</evidence>
<evidence type="ECO:0000313" key="16">
    <source>
        <dbReference type="Proteomes" id="UP000019118"/>
    </source>
</evidence>
<reference evidence="16" key="1">
    <citation type="journal article" date="2013" name="Genome Biol.">
        <title>Draft genome of the mountain pine beetle, Dendroctonus ponderosae Hopkins, a major forest pest.</title>
        <authorList>
            <person name="Keeling C.I."/>
            <person name="Yuen M.M."/>
            <person name="Liao N.Y."/>
            <person name="Docking T.R."/>
            <person name="Chan S.K."/>
            <person name="Taylor G.A."/>
            <person name="Palmquist D.L."/>
            <person name="Jackman S.D."/>
            <person name="Nguyen A."/>
            <person name="Li M."/>
            <person name="Henderson H."/>
            <person name="Janes J.K."/>
            <person name="Zhao Y."/>
            <person name="Pandoh P."/>
            <person name="Moore R."/>
            <person name="Sperling F.A."/>
            <person name="Huber D.P."/>
            <person name="Birol I."/>
            <person name="Jones S.J."/>
            <person name="Bohlmann J."/>
        </authorList>
    </citation>
    <scope>NUCLEOTIDE SEQUENCE</scope>
</reference>
<dbReference type="SUPFAM" id="SSF50249">
    <property type="entry name" value="Nucleic acid-binding proteins"/>
    <property type="match status" value="4"/>
</dbReference>
<evidence type="ECO:0000256" key="6">
    <source>
        <dbReference type="ARBA" id="ARBA00022833"/>
    </source>
</evidence>
<dbReference type="GO" id="GO:0005634">
    <property type="term" value="C:nucleus"/>
    <property type="evidence" value="ECO:0007669"/>
    <property type="project" value="UniProtKB-SubCell"/>
</dbReference>
<comment type="similarity">
    <text evidence="2 11">Belongs to the replication factor A protein 1 family.</text>
</comment>
<keyword evidence="4 11" id="KW-0479">Metal-binding</keyword>
<feature type="domain" description="Replication protein A OB" evidence="14">
    <location>
        <begin position="293"/>
        <end position="391"/>
    </location>
</feature>
<evidence type="ECO:0000256" key="5">
    <source>
        <dbReference type="ARBA" id="ARBA00022771"/>
    </source>
</evidence>
<keyword evidence="6 11" id="KW-0862">Zinc</keyword>
<sequence>MSIELSKGALATIMQGGDYIEPIVQVLSIKRMNSGTGQPDKDKFRALLSDGQCTVSFAMMTAPVYARAGENGLSKFSIIKIVRFITSVINNTEGKDSRVLLILDLTVLKDGNELGEKIGNPVSYSQLNVGPSTNYHQSSANAIQTAGSPSKKPRLSVPFNANCGTSSSRAVYAISSLSPFHNKWIIRAKVINKSDIRKWENSKGVGQLFSFEIADESSEIKCTAFKELVDQFYDVVQVDKIYYISKCQIKIASKQFNTVKNDYEIYLTPDTVIEECFMCDLPQIPTNFNFVEIRRIADLHANELIDVIGVAKSTSDLQIFTAKSSGREIKKRDVQLVDQSKTVVTLTLWGGQAENFNGNGNPVISLKNAKIHEFLGGKSLSTISSTQMRINPETKEAFLLKAWYESEGARITNAYNISVQTGGGNSAFNPPWMCFKEVSGQQLGRNSDKADSYQVKGTILLIKGERLVYKSCPGPDCQKKVIDNSNGTYTCQSCNKSFNSFKFRILCNMNVCDWSSNQWMTVFNDEAEKILGLTALEVGQQAETDPDGLNDTLEKCMFKECILRCRVKTETYNDEQRVKTVAFRADPINHSEYNAHLVNNIKKLARLS</sequence>